<comment type="caution">
    <text evidence="7">The sequence shown here is derived from an EMBL/GenBank/DDBJ whole genome shotgun (WGS) entry which is preliminary data.</text>
</comment>
<dbReference type="SMART" id="SM00857">
    <property type="entry name" value="Resolvase"/>
    <property type="match status" value="1"/>
</dbReference>
<dbReference type="GO" id="GO:0015074">
    <property type="term" value="P:DNA integration"/>
    <property type="evidence" value="ECO:0007669"/>
    <property type="project" value="UniProtKB-KW"/>
</dbReference>
<dbReference type="SMART" id="SM00422">
    <property type="entry name" value="HTH_MERR"/>
    <property type="match status" value="1"/>
</dbReference>
<dbReference type="AlphaFoldDB" id="A0A0L8KTB3"/>
<name>A0A0L8KTB3_STRVR</name>
<organism evidence="7 8">
    <name type="scientific">Streptomyces viridochromogenes</name>
    <dbReference type="NCBI Taxonomy" id="1938"/>
    <lineage>
        <taxon>Bacteria</taxon>
        <taxon>Bacillati</taxon>
        <taxon>Actinomycetota</taxon>
        <taxon>Actinomycetes</taxon>
        <taxon>Kitasatosporales</taxon>
        <taxon>Streptomycetaceae</taxon>
        <taxon>Streptomyces</taxon>
    </lineage>
</organism>
<evidence type="ECO:0000256" key="1">
    <source>
        <dbReference type="ARBA" id="ARBA00022908"/>
    </source>
</evidence>
<dbReference type="InterPro" id="IPR036162">
    <property type="entry name" value="Resolvase-like_N_sf"/>
</dbReference>
<accession>A0A0L8KTB3</accession>
<dbReference type="InterPro" id="IPR006119">
    <property type="entry name" value="Resolv_N"/>
</dbReference>
<feature type="active site" description="O-(5'-phospho-DNA)-serine intermediate" evidence="4 5">
    <location>
        <position position="69"/>
    </location>
</feature>
<dbReference type="SUPFAM" id="SSF46955">
    <property type="entry name" value="Putative DNA-binding domain"/>
    <property type="match status" value="1"/>
</dbReference>
<dbReference type="Proteomes" id="UP000037023">
    <property type="component" value="Unassembled WGS sequence"/>
</dbReference>
<evidence type="ECO:0000256" key="4">
    <source>
        <dbReference type="PIRSR" id="PIRSR606118-50"/>
    </source>
</evidence>
<sequence length="203" mass="22815">MSNNYRIGEFAERIGRSAATVRRWEREGRITSKRTASGQRYFDDADVRAALNVASARQERITVAYCRVSSPDQKDGLLSQVAALEQFCLARGIAVDEWLREIGSGMDLCREQLLDVMDRIEDGKIGHLLVAHKDRLARFGYEYLEHVAHRHGCELTVVNIESLSPQQELVDDLLAVVRAFSRRVDGLGDVEKVLRSESGGALR</sequence>
<evidence type="ECO:0000256" key="3">
    <source>
        <dbReference type="ARBA" id="ARBA00023172"/>
    </source>
</evidence>
<dbReference type="PATRIC" id="fig|1938.6.peg.2838"/>
<dbReference type="GO" id="GO:0006355">
    <property type="term" value="P:regulation of DNA-templated transcription"/>
    <property type="evidence" value="ECO:0007669"/>
    <property type="project" value="InterPro"/>
</dbReference>
<dbReference type="PROSITE" id="PS00397">
    <property type="entry name" value="RECOMBINASES_1"/>
    <property type="match status" value="1"/>
</dbReference>
<keyword evidence="3" id="KW-0233">DNA recombination</keyword>
<dbReference type="CDD" id="cd04761">
    <property type="entry name" value="HTH_MerR-SF"/>
    <property type="match status" value="1"/>
</dbReference>
<dbReference type="InterPro" id="IPR006118">
    <property type="entry name" value="Recombinase_CS"/>
</dbReference>
<dbReference type="InterPro" id="IPR048046">
    <property type="entry name" value="Transpos_IS607"/>
</dbReference>
<dbReference type="Pfam" id="PF00239">
    <property type="entry name" value="Resolvase"/>
    <property type="match status" value="1"/>
</dbReference>
<dbReference type="Gene3D" id="1.10.1660.10">
    <property type="match status" value="1"/>
</dbReference>
<dbReference type="Pfam" id="PF00376">
    <property type="entry name" value="MerR"/>
    <property type="match status" value="1"/>
</dbReference>
<dbReference type="OrthoDB" id="9814833at2"/>
<dbReference type="InterPro" id="IPR051491">
    <property type="entry name" value="Recombinase/Transposase-rel"/>
</dbReference>
<keyword evidence="1" id="KW-0229">DNA integration</keyword>
<reference evidence="7 8" key="1">
    <citation type="submission" date="2015-06" db="EMBL/GenBank/DDBJ databases">
        <authorList>
            <person name="Hoefler B.C."/>
            <person name="Straight P.D."/>
        </authorList>
    </citation>
    <scope>NUCLEOTIDE SEQUENCE [LARGE SCALE GENOMIC DNA]</scope>
    <source>
        <strain evidence="7 8">NRRL 3427</strain>
    </source>
</reference>
<dbReference type="InterPro" id="IPR009061">
    <property type="entry name" value="DNA-bd_dom_put_sf"/>
</dbReference>
<dbReference type="PROSITE" id="PS50937">
    <property type="entry name" value="HTH_MERR_2"/>
    <property type="match status" value="1"/>
</dbReference>
<dbReference type="GO" id="GO:0003677">
    <property type="term" value="F:DNA binding"/>
    <property type="evidence" value="ECO:0007669"/>
    <property type="project" value="UniProtKB-KW"/>
</dbReference>
<proteinExistence type="predicted"/>
<dbReference type="InterPro" id="IPR000551">
    <property type="entry name" value="MerR-type_HTH_dom"/>
</dbReference>
<gene>
    <name evidence="7" type="ORF">ADK34_13095</name>
</gene>
<dbReference type="SUPFAM" id="SSF53041">
    <property type="entry name" value="Resolvase-like"/>
    <property type="match status" value="1"/>
</dbReference>
<dbReference type="GO" id="GO:0000150">
    <property type="term" value="F:DNA strand exchange activity"/>
    <property type="evidence" value="ECO:0007669"/>
    <property type="project" value="InterPro"/>
</dbReference>
<evidence type="ECO:0000259" key="6">
    <source>
        <dbReference type="PROSITE" id="PS50937"/>
    </source>
</evidence>
<dbReference type="RefSeq" id="WP_033203831.1">
    <property type="nucleotide sequence ID" value="NZ_LGUP01000105.1"/>
</dbReference>
<dbReference type="Gene3D" id="1.10.287.2170">
    <property type="match status" value="1"/>
</dbReference>
<feature type="domain" description="HTH merR-type" evidence="6">
    <location>
        <begin position="4"/>
        <end position="58"/>
    </location>
</feature>
<evidence type="ECO:0000256" key="5">
    <source>
        <dbReference type="PROSITE-ProRule" id="PRU10137"/>
    </source>
</evidence>
<evidence type="ECO:0000313" key="7">
    <source>
        <dbReference type="EMBL" id="KOG29181.1"/>
    </source>
</evidence>
<dbReference type="EMBL" id="LGUP01000105">
    <property type="protein sequence ID" value="KOG29181.1"/>
    <property type="molecule type" value="Genomic_DNA"/>
</dbReference>
<evidence type="ECO:0000313" key="8">
    <source>
        <dbReference type="Proteomes" id="UP000037023"/>
    </source>
</evidence>
<dbReference type="NCBIfam" id="NF033518">
    <property type="entry name" value="transpos_IS607"/>
    <property type="match status" value="1"/>
</dbReference>
<keyword evidence="2" id="KW-0238">DNA-binding</keyword>
<dbReference type="Gene3D" id="3.40.50.1390">
    <property type="entry name" value="Resolvase, N-terminal catalytic domain"/>
    <property type="match status" value="1"/>
</dbReference>
<dbReference type="PANTHER" id="PTHR36172">
    <property type="match status" value="1"/>
</dbReference>
<evidence type="ECO:0000256" key="2">
    <source>
        <dbReference type="ARBA" id="ARBA00023125"/>
    </source>
</evidence>
<dbReference type="PANTHER" id="PTHR36172:SF1">
    <property type="entry name" value="RESOLVASE-RELATED"/>
    <property type="match status" value="1"/>
</dbReference>
<protein>
    <submittedName>
        <fullName evidence="7">Recombinase</fullName>
    </submittedName>
</protein>